<dbReference type="GO" id="GO:0032259">
    <property type="term" value="P:methylation"/>
    <property type="evidence" value="ECO:0007669"/>
    <property type="project" value="UniProtKB-KW"/>
</dbReference>
<keyword evidence="3" id="KW-0949">S-adenosyl-L-methionine</keyword>
<dbReference type="NCBIfam" id="TIGR03534">
    <property type="entry name" value="RF_mod_PrmC"/>
    <property type="match status" value="1"/>
</dbReference>
<evidence type="ECO:0000259" key="5">
    <source>
        <dbReference type="Pfam" id="PF17827"/>
    </source>
</evidence>
<accession>A0A6J6FPV8</accession>
<keyword evidence="2" id="KW-0808">Transferase</keyword>
<organism evidence="6">
    <name type="scientific">freshwater metagenome</name>
    <dbReference type="NCBI Taxonomy" id="449393"/>
    <lineage>
        <taxon>unclassified sequences</taxon>
        <taxon>metagenomes</taxon>
        <taxon>ecological metagenomes</taxon>
    </lineage>
</organism>
<evidence type="ECO:0000256" key="3">
    <source>
        <dbReference type="ARBA" id="ARBA00022691"/>
    </source>
</evidence>
<evidence type="ECO:0000313" key="6">
    <source>
        <dbReference type="EMBL" id="CAB4586548.1"/>
    </source>
</evidence>
<dbReference type="HAMAP" id="MF_02126">
    <property type="entry name" value="RF_methyltr_PrmC"/>
    <property type="match status" value="1"/>
</dbReference>
<dbReference type="InterPro" id="IPR025714">
    <property type="entry name" value="Methyltranfer_dom"/>
</dbReference>
<dbReference type="CDD" id="cd02440">
    <property type="entry name" value="AdoMet_MTases"/>
    <property type="match status" value="1"/>
</dbReference>
<dbReference type="Gene3D" id="1.10.8.10">
    <property type="entry name" value="DNA helicase RuvA subunit, C-terminal domain"/>
    <property type="match status" value="1"/>
</dbReference>
<dbReference type="InterPro" id="IPR029063">
    <property type="entry name" value="SAM-dependent_MTases_sf"/>
</dbReference>
<reference evidence="6" key="1">
    <citation type="submission" date="2020-05" db="EMBL/GenBank/DDBJ databases">
        <authorList>
            <person name="Chiriac C."/>
            <person name="Salcher M."/>
            <person name="Ghai R."/>
            <person name="Kavagutti S V."/>
        </authorList>
    </citation>
    <scope>NUCLEOTIDE SEQUENCE</scope>
</reference>
<protein>
    <submittedName>
        <fullName evidence="6">Unannotated protein</fullName>
    </submittedName>
</protein>
<dbReference type="EMBL" id="CAEZUE010000020">
    <property type="protein sequence ID" value="CAB4586548.1"/>
    <property type="molecule type" value="Genomic_DNA"/>
</dbReference>
<dbReference type="PANTHER" id="PTHR18895:SF74">
    <property type="entry name" value="MTRF1L RELEASE FACTOR GLUTAMINE METHYLTRANSFERASE"/>
    <property type="match status" value="1"/>
</dbReference>
<dbReference type="SUPFAM" id="SSF53335">
    <property type="entry name" value="S-adenosyl-L-methionine-dependent methyltransferases"/>
    <property type="match status" value="1"/>
</dbReference>
<name>A0A6J6FPV8_9ZZZZ</name>
<dbReference type="InterPro" id="IPR019874">
    <property type="entry name" value="RF_methyltr_PrmC"/>
</dbReference>
<dbReference type="PANTHER" id="PTHR18895">
    <property type="entry name" value="HEMK METHYLTRANSFERASE"/>
    <property type="match status" value="1"/>
</dbReference>
<dbReference type="AlphaFoldDB" id="A0A6J6FPV8"/>
<gene>
    <name evidence="6" type="ORF">UFOPK1788_00266</name>
</gene>
<dbReference type="GO" id="GO:0008276">
    <property type="term" value="F:protein methyltransferase activity"/>
    <property type="evidence" value="ECO:0007669"/>
    <property type="project" value="InterPro"/>
</dbReference>
<dbReference type="Pfam" id="PF17827">
    <property type="entry name" value="PrmC_N"/>
    <property type="match status" value="1"/>
</dbReference>
<feature type="domain" description="Release factor glutamine methyltransferase N-terminal" evidence="5">
    <location>
        <begin position="6"/>
        <end position="78"/>
    </location>
</feature>
<evidence type="ECO:0000259" key="4">
    <source>
        <dbReference type="Pfam" id="PF13847"/>
    </source>
</evidence>
<dbReference type="PROSITE" id="PS00092">
    <property type="entry name" value="N6_MTASE"/>
    <property type="match status" value="1"/>
</dbReference>
<evidence type="ECO:0000256" key="1">
    <source>
        <dbReference type="ARBA" id="ARBA00022603"/>
    </source>
</evidence>
<dbReference type="InterPro" id="IPR040758">
    <property type="entry name" value="PrmC_N"/>
</dbReference>
<evidence type="ECO:0000256" key="2">
    <source>
        <dbReference type="ARBA" id="ARBA00022679"/>
    </source>
</evidence>
<proteinExistence type="inferred from homology"/>
<dbReference type="NCBIfam" id="TIGR00536">
    <property type="entry name" value="hemK_fam"/>
    <property type="match status" value="1"/>
</dbReference>
<feature type="domain" description="Methyltransferase" evidence="4">
    <location>
        <begin position="122"/>
        <end position="250"/>
    </location>
</feature>
<dbReference type="InterPro" id="IPR004556">
    <property type="entry name" value="HemK-like"/>
</dbReference>
<sequence length="285" mass="30359">MNSVDQLVTDAADRFARAGIVSALADAELLVGFVTGWTRGEVSAKAFMGAELDDAVVDRLATLVARRESREPLQHITGQAPFRYLVLNVGPGVLVPRPETELVAEWAIDALRQVPNPSPIAVDLGTGTGALALALATEVPYSRVFAVERFEPALEWARKNIESLGDGRVTLVAGDAESALSELDGTVDVVVTNPPYIPDAERPQDPEVLGFDPETALFGGDDGLRDIRSFVGAAARLLRSGGVLVLEHGDGQGEAVRAIALEHGFRSPVTHLDLLQRERALTATL</sequence>
<dbReference type="InterPro" id="IPR002052">
    <property type="entry name" value="DNA_methylase_N6_adenine_CS"/>
</dbReference>
<keyword evidence="1" id="KW-0489">Methyltransferase</keyword>
<dbReference type="Pfam" id="PF13847">
    <property type="entry name" value="Methyltransf_31"/>
    <property type="match status" value="1"/>
</dbReference>
<dbReference type="Gene3D" id="3.40.50.150">
    <property type="entry name" value="Vaccinia Virus protein VP39"/>
    <property type="match status" value="1"/>
</dbReference>
<dbReference type="InterPro" id="IPR050320">
    <property type="entry name" value="N5-glutamine_MTase"/>
</dbReference>
<dbReference type="GO" id="GO:0003676">
    <property type="term" value="F:nucleic acid binding"/>
    <property type="evidence" value="ECO:0007669"/>
    <property type="project" value="InterPro"/>
</dbReference>